<dbReference type="InterPro" id="IPR029063">
    <property type="entry name" value="SAM-dependent_MTases_sf"/>
</dbReference>
<reference evidence="1" key="1">
    <citation type="journal article" date="2023" name="Mol. Phylogenet. Evol.">
        <title>Genome-scale phylogeny and comparative genomics of the fungal order Sordariales.</title>
        <authorList>
            <person name="Hensen N."/>
            <person name="Bonometti L."/>
            <person name="Westerberg I."/>
            <person name="Brannstrom I.O."/>
            <person name="Guillou S."/>
            <person name="Cros-Aarteil S."/>
            <person name="Calhoun S."/>
            <person name="Haridas S."/>
            <person name="Kuo A."/>
            <person name="Mondo S."/>
            <person name="Pangilinan J."/>
            <person name="Riley R."/>
            <person name="LaButti K."/>
            <person name="Andreopoulos B."/>
            <person name="Lipzen A."/>
            <person name="Chen C."/>
            <person name="Yan M."/>
            <person name="Daum C."/>
            <person name="Ng V."/>
            <person name="Clum A."/>
            <person name="Steindorff A."/>
            <person name="Ohm R.A."/>
            <person name="Martin F."/>
            <person name="Silar P."/>
            <person name="Natvig D.O."/>
            <person name="Lalanne C."/>
            <person name="Gautier V."/>
            <person name="Ament-Velasquez S.L."/>
            <person name="Kruys A."/>
            <person name="Hutchinson M.I."/>
            <person name="Powell A.J."/>
            <person name="Barry K."/>
            <person name="Miller A.N."/>
            <person name="Grigoriev I.V."/>
            <person name="Debuchy R."/>
            <person name="Gladieux P."/>
            <person name="Hiltunen Thoren M."/>
            <person name="Johannesson H."/>
        </authorList>
    </citation>
    <scope>NUCLEOTIDE SEQUENCE</scope>
    <source>
        <strain evidence="1">PSN293</strain>
    </source>
</reference>
<sequence length="314" mass="33877">MSNSEPVLPLSSASKIASYAIAPTKPNAYHHAIELSQATHRINLLNTAAWSPSFTHQKDSRGLRILEIGCGQGTCTQVLAEAVSPNGHIDAVDPAPLDYGAPFTIGQAQSHLSAGPLGQLITWHQADPLEFLSSTADAQEAENSKRWDMAILAHCIWYFKSPTALQEILSALKGRVKEVLIAEYALHATEKDAVPHVLAALARAGFEAHRTASQENIQTTLSPVGIKKIAKVAGWKVQGEDVVIPEAELSDGQWEVGTVLGMEFVENVEREIRDERVKAFLGAARDAVVAAVDGVGGLEKVRTMDVWAARLLEQ</sequence>
<name>A0AAN6YMI0_9PEZI</name>
<dbReference type="GO" id="GO:0008168">
    <property type="term" value="F:methyltransferase activity"/>
    <property type="evidence" value="ECO:0007669"/>
    <property type="project" value="UniProtKB-KW"/>
</dbReference>
<keyword evidence="1" id="KW-0808">Transferase</keyword>
<keyword evidence="1" id="KW-0489">Methyltransferase</keyword>
<dbReference type="Pfam" id="PF13489">
    <property type="entry name" value="Methyltransf_23"/>
    <property type="match status" value="1"/>
</dbReference>
<gene>
    <name evidence="1" type="ORF">QBC37DRAFT_410894</name>
</gene>
<dbReference type="AlphaFoldDB" id="A0AAN6YMI0"/>
<evidence type="ECO:0000313" key="2">
    <source>
        <dbReference type="Proteomes" id="UP001301769"/>
    </source>
</evidence>
<keyword evidence="2" id="KW-1185">Reference proteome</keyword>
<dbReference type="GO" id="GO:0032259">
    <property type="term" value="P:methylation"/>
    <property type="evidence" value="ECO:0007669"/>
    <property type="project" value="UniProtKB-KW"/>
</dbReference>
<dbReference type="Proteomes" id="UP001301769">
    <property type="component" value="Unassembled WGS sequence"/>
</dbReference>
<accession>A0AAN6YMI0</accession>
<protein>
    <submittedName>
        <fullName evidence="1">SAM-dependent methyltransferase</fullName>
    </submittedName>
</protein>
<comment type="caution">
    <text evidence="1">The sequence shown here is derived from an EMBL/GenBank/DDBJ whole genome shotgun (WGS) entry which is preliminary data.</text>
</comment>
<dbReference type="EMBL" id="MU858050">
    <property type="protein sequence ID" value="KAK4218952.1"/>
    <property type="molecule type" value="Genomic_DNA"/>
</dbReference>
<reference evidence="1" key="2">
    <citation type="submission" date="2023-05" db="EMBL/GenBank/DDBJ databases">
        <authorList>
            <consortium name="Lawrence Berkeley National Laboratory"/>
            <person name="Steindorff A."/>
            <person name="Hensen N."/>
            <person name="Bonometti L."/>
            <person name="Westerberg I."/>
            <person name="Brannstrom I.O."/>
            <person name="Guillou S."/>
            <person name="Cros-Aarteil S."/>
            <person name="Calhoun S."/>
            <person name="Haridas S."/>
            <person name="Kuo A."/>
            <person name="Mondo S."/>
            <person name="Pangilinan J."/>
            <person name="Riley R."/>
            <person name="Labutti K."/>
            <person name="Andreopoulos B."/>
            <person name="Lipzen A."/>
            <person name="Chen C."/>
            <person name="Yanf M."/>
            <person name="Daum C."/>
            <person name="Ng V."/>
            <person name="Clum A."/>
            <person name="Ohm R."/>
            <person name="Martin F."/>
            <person name="Silar P."/>
            <person name="Natvig D."/>
            <person name="Lalanne C."/>
            <person name="Gautier V."/>
            <person name="Ament-Velasquez S.L."/>
            <person name="Kruys A."/>
            <person name="Hutchinson M.I."/>
            <person name="Powell A.J."/>
            <person name="Barry K."/>
            <person name="Miller A.N."/>
            <person name="Grigoriev I.V."/>
            <person name="Debuchy R."/>
            <person name="Gladieux P."/>
            <person name="Thoren M.H."/>
            <person name="Johannesson H."/>
        </authorList>
    </citation>
    <scope>NUCLEOTIDE SEQUENCE</scope>
    <source>
        <strain evidence="1">PSN293</strain>
    </source>
</reference>
<proteinExistence type="predicted"/>
<organism evidence="1 2">
    <name type="scientific">Rhypophila decipiens</name>
    <dbReference type="NCBI Taxonomy" id="261697"/>
    <lineage>
        <taxon>Eukaryota</taxon>
        <taxon>Fungi</taxon>
        <taxon>Dikarya</taxon>
        <taxon>Ascomycota</taxon>
        <taxon>Pezizomycotina</taxon>
        <taxon>Sordariomycetes</taxon>
        <taxon>Sordariomycetidae</taxon>
        <taxon>Sordariales</taxon>
        <taxon>Naviculisporaceae</taxon>
        <taxon>Rhypophila</taxon>
    </lineage>
</organism>
<dbReference type="CDD" id="cd02440">
    <property type="entry name" value="AdoMet_MTases"/>
    <property type="match status" value="1"/>
</dbReference>
<dbReference type="SUPFAM" id="SSF53335">
    <property type="entry name" value="S-adenosyl-L-methionine-dependent methyltransferases"/>
    <property type="match status" value="1"/>
</dbReference>
<dbReference type="Gene3D" id="3.40.50.150">
    <property type="entry name" value="Vaccinia Virus protein VP39"/>
    <property type="match status" value="1"/>
</dbReference>
<evidence type="ECO:0000313" key="1">
    <source>
        <dbReference type="EMBL" id="KAK4218952.1"/>
    </source>
</evidence>